<dbReference type="Gene3D" id="1.20.1250.20">
    <property type="entry name" value="MFS general substrate transporter like domains"/>
    <property type="match status" value="1"/>
</dbReference>
<feature type="transmembrane region" description="Helical" evidence="8">
    <location>
        <begin position="148"/>
        <end position="168"/>
    </location>
</feature>
<keyword evidence="4 8" id="KW-0812">Transmembrane</keyword>
<feature type="transmembrane region" description="Helical" evidence="8">
    <location>
        <begin position="351"/>
        <end position="373"/>
    </location>
</feature>
<organism evidence="10 11">
    <name type="scientific">Aspergillus parasiticus</name>
    <dbReference type="NCBI Taxonomy" id="5067"/>
    <lineage>
        <taxon>Eukaryota</taxon>
        <taxon>Fungi</taxon>
        <taxon>Dikarya</taxon>
        <taxon>Ascomycota</taxon>
        <taxon>Pezizomycotina</taxon>
        <taxon>Eurotiomycetes</taxon>
        <taxon>Eurotiomycetidae</taxon>
        <taxon>Eurotiales</taxon>
        <taxon>Aspergillaceae</taxon>
        <taxon>Aspergillus</taxon>
        <taxon>Aspergillus subgen. Circumdati</taxon>
    </lineage>
</organism>
<evidence type="ECO:0000256" key="4">
    <source>
        <dbReference type="ARBA" id="ARBA00022692"/>
    </source>
</evidence>
<comment type="subcellular location">
    <subcellularLocation>
        <location evidence="1">Cell membrane</location>
        <topology evidence="1">Multi-pass membrane protein</topology>
    </subcellularLocation>
</comment>
<dbReference type="InterPro" id="IPR002937">
    <property type="entry name" value="Amino_oxidase"/>
</dbReference>
<dbReference type="PANTHER" id="PTHR23502:SF186">
    <property type="entry name" value="MAJOR FACILITATOR SUPERFAMILY (MFS) PROFILE DOMAIN-CONTAINING PROTEIN"/>
    <property type="match status" value="1"/>
</dbReference>
<dbReference type="GO" id="GO:0022857">
    <property type="term" value="F:transmembrane transporter activity"/>
    <property type="evidence" value="ECO:0007669"/>
    <property type="project" value="InterPro"/>
</dbReference>
<feature type="transmembrane region" description="Helical" evidence="8">
    <location>
        <begin position="60"/>
        <end position="79"/>
    </location>
</feature>
<evidence type="ECO:0000256" key="2">
    <source>
        <dbReference type="ARBA" id="ARBA00022448"/>
    </source>
</evidence>
<keyword evidence="5 8" id="KW-1133">Transmembrane helix</keyword>
<dbReference type="Gene3D" id="3.90.660.10">
    <property type="match status" value="1"/>
</dbReference>
<evidence type="ECO:0000256" key="5">
    <source>
        <dbReference type="ARBA" id="ARBA00022989"/>
    </source>
</evidence>
<dbReference type="Gene3D" id="1.10.405.10">
    <property type="entry name" value="Guanine Nucleotide Dissociation Inhibitor, domain 1"/>
    <property type="match status" value="1"/>
</dbReference>
<feature type="transmembrane region" description="Helical" evidence="8">
    <location>
        <begin position="207"/>
        <end position="232"/>
    </location>
</feature>
<reference evidence="10 11" key="1">
    <citation type="submission" date="2019-04" db="EMBL/GenBank/DDBJ databases">
        <title>Fungal friends and foes A comparative genomics study of 23 Aspergillus species from section Flavi.</title>
        <authorList>
            <consortium name="DOE Joint Genome Institute"/>
            <person name="Kjaerbolling I."/>
            <person name="Vesth T.C."/>
            <person name="Frisvad J.C."/>
            <person name="Nybo J.L."/>
            <person name="Theobald S."/>
            <person name="Kildgaard S."/>
            <person name="Petersen T.I."/>
            <person name="Kuo A."/>
            <person name="Sato A."/>
            <person name="Lyhne E.K."/>
            <person name="Kogle M.E."/>
            <person name="Wiebenga A."/>
            <person name="Kun R.S."/>
            <person name="Lubbers R.J."/>
            <person name="Makela M.R."/>
            <person name="Barry K."/>
            <person name="Chovatia M."/>
            <person name="Clum A."/>
            <person name="Daum C."/>
            <person name="Haridas S."/>
            <person name="He G."/>
            <person name="LaButti K."/>
            <person name="Lipzen A."/>
            <person name="Mondo S."/>
            <person name="Pangilinan J."/>
            <person name="Riley R."/>
            <person name="Salamov A."/>
            <person name="Simmons B.A."/>
            <person name="Magnuson J.K."/>
            <person name="Henrissat B."/>
            <person name="Mortensen U.H."/>
            <person name="Larsen T.O."/>
            <person name="De vries R.P."/>
            <person name="Grigoriev I.V."/>
            <person name="Machida M."/>
            <person name="Baker S.E."/>
            <person name="Andersen M.R."/>
        </authorList>
    </citation>
    <scope>NUCLEOTIDE SEQUENCE [LARGE SCALE GENOMIC DNA]</scope>
    <source>
        <strain evidence="10 11">CBS 117618</strain>
    </source>
</reference>
<dbReference type="InterPro" id="IPR036188">
    <property type="entry name" value="FAD/NAD-bd_sf"/>
</dbReference>
<gene>
    <name evidence="10" type="ORF">BDV34DRAFT_236691</name>
</gene>
<dbReference type="FunFam" id="1.20.1250.20:FF:000011">
    <property type="entry name" value="MFS multidrug transporter, putative"/>
    <property type="match status" value="1"/>
</dbReference>
<dbReference type="VEuPathDB" id="FungiDB:BDV34DRAFT_236691"/>
<keyword evidence="11" id="KW-1185">Reference proteome</keyword>
<dbReference type="Gene3D" id="3.50.50.60">
    <property type="entry name" value="FAD/NAD(P)-binding domain"/>
    <property type="match status" value="1"/>
</dbReference>
<comment type="similarity">
    <text evidence="7">Belongs to the major facilitator superfamily. DHA1 family. Polyamines/proton antiporter (TC 2.A.1.2.16) subfamily.</text>
</comment>
<dbReference type="GO" id="GO:0016491">
    <property type="term" value="F:oxidoreductase activity"/>
    <property type="evidence" value="ECO:0007669"/>
    <property type="project" value="InterPro"/>
</dbReference>
<evidence type="ECO:0000256" key="8">
    <source>
        <dbReference type="SAM" id="Phobius"/>
    </source>
</evidence>
<dbReference type="InterPro" id="IPR036259">
    <property type="entry name" value="MFS_trans_sf"/>
</dbReference>
<evidence type="ECO:0000313" key="10">
    <source>
        <dbReference type="EMBL" id="KAB8203005.1"/>
    </source>
</evidence>
<dbReference type="SUPFAM" id="SSF103473">
    <property type="entry name" value="MFS general substrate transporter"/>
    <property type="match status" value="1"/>
</dbReference>
<dbReference type="CDD" id="cd17323">
    <property type="entry name" value="MFS_Tpo1_MDR_like"/>
    <property type="match status" value="1"/>
</dbReference>
<dbReference type="GO" id="GO:0005886">
    <property type="term" value="C:plasma membrane"/>
    <property type="evidence" value="ECO:0007669"/>
    <property type="project" value="UniProtKB-SubCell"/>
</dbReference>
<feature type="transmembrane region" description="Helical" evidence="8">
    <location>
        <begin position="317"/>
        <end position="344"/>
    </location>
</feature>
<dbReference type="AlphaFoldDB" id="A0A5N6DCY9"/>
<protein>
    <submittedName>
        <fullName evidence="10">Major facilitator superfamily domain-containing protein</fullName>
    </submittedName>
</protein>
<keyword evidence="3" id="KW-1003">Cell membrane</keyword>
<evidence type="ECO:0000256" key="6">
    <source>
        <dbReference type="ARBA" id="ARBA00023136"/>
    </source>
</evidence>
<dbReference type="Pfam" id="PF01593">
    <property type="entry name" value="Amino_oxidase"/>
    <property type="match status" value="1"/>
</dbReference>
<dbReference type="PANTHER" id="PTHR23502">
    <property type="entry name" value="MAJOR FACILITATOR SUPERFAMILY"/>
    <property type="match status" value="1"/>
</dbReference>
<feature type="domain" description="Major facilitator superfamily (MFS) profile" evidence="9">
    <location>
        <begin position="1"/>
        <end position="409"/>
    </location>
</feature>
<keyword evidence="6 8" id="KW-0472">Membrane</keyword>
<dbReference type="InterPro" id="IPR020846">
    <property type="entry name" value="MFS_dom"/>
</dbReference>
<dbReference type="InterPro" id="IPR011701">
    <property type="entry name" value="MFS"/>
</dbReference>
<dbReference type="Pfam" id="PF07690">
    <property type="entry name" value="MFS_1"/>
    <property type="match status" value="1"/>
</dbReference>
<feature type="transmembrane region" description="Helical" evidence="8">
    <location>
        <begin position="116"/>
        <end position="136"/>
    </location>
</feature>
<evidence type="ECO:0000259" key="9">
    <source>
        <dbReference type="PROSITE" id="PS50850"/>
    </source>
</evidence>
<dbReference type="PROSITE" id="PS50850">
    <property type="entry name" value="MFS"/>
    <property type="match status" value="1"/>
</dbReference>
<evidence type="ECO:0000256" key="7">
    <source>
        <dbReference type="ARBA" id="ARBA00038459"/>
    </source>
</evidence>
<dbReference type="SUPFAM" id="SSF54373">
    <property type="entry name" value="FAD-linked reductases, C-terminal domain"/>
    <property type="match status" value="1"/>
</dbReference>
<feature type="transmembrane region" description="Helical" evidence="8">
    <location>
        <begin position="294"/>
        <end position="311"/>
    </location>
</feature>
<sequence>MTATVAWCSSIYTAALPDIMQDLGCSQIVATLGVTTFLLGFGFGSLLFAPLSEIWGRTQIFRLTMGLFVAFQIGCALAPNITSLIIFRFFAGFFGSPTVSNSGGSITDLWPQSNRSVPMACFSAASFLGPVFAPVVGGFISQYAPWRWNFWVVLILSGVVYVAVLFFLPETYPTKLLYDKARRLGRENEIGQPQVCQQLRSSLTRPWLMLFTEPILFLLSLYMAFIYGILYLDFTAYPIVYKETRDWSPGMAGLSFLGIGVGMTLATIGSPYINVIHRHFVLRLGPNPEARLPHLIILAWLIPISLFWFGWSAKPPTHWICGIIAGAPFGFAIIPLFLGIMAYLTDCYGPYGASALAANGVLRSIFGAVFPLFAQDMYKGLGVSWATSILGFVSLAMTPLPWMFYRIRRSICSSTKGWVSRRTNAGRRHQRRLSPEISQIPNVCTYMFQGTLVAGGDLAGGNKRVVAMNVGIVGAGISGLYIALSLQRQGHNVTVFEATSRIGGRIYTHRFQPLNEDEDVYFEAGAMRIPRSSLHDRVFHFVQYLNTYGKPEDKVELIPYIIEHENNIAYVHGHKADLSDTEHGSRLGIPQPYRGKSARELLGEVVTPWLQLLERDFDKGFAEIMKYDMLSFRSYLALVQQWPHEVIDFVELMTSQTNQYDLSFVEIIMQNLDFNVREWFTVGHGMSRLTQGAAKLVGLQNIHTSSPVDRLIENPDGRITLHAHGPIPFTGTFDKVVLAIPPAALQGIRERPTWSFMKEQAIRSAHFEPLYKIGLHFRTRFWEQLNAPSFGGQSATDLRFRWIVYPSNDLGTSGSGVLLLYCWMNDAYRIQSVPRDQRVRLALHDLQRFFADTGVDIYSQYVDSFDICWSNEYVTGDAMFLPGQFSRFHRVAAKPEGNIHFAGEHLSRHHTWISGAMESAQKAVQEISGEMDARPLGEEEYTRQFVKAIETPPRRVDAIPEHERQILSRL</sequence>
<keyword evidence="2" id="KW-0813">Transport</keyword>
<feature type="transmembrane region" description="Helical" evidence="8">
    <location>
        <begin position="28"/>
        <end position="48"/>
    </location>
</feature>
<proteinExistence type="inferred from homology"/>
<evidence type="ECO:0000256" key="1">
    <source>
        <dbReference type="ARBA" id="ARBA00004651"/>
    </source>
</evidence>
<evidence type="ECO:0000256" key="3">
    <source>
        <dbReference type="ARBA" id="ARBA00022475"/>
    </source>
</evidence>
<dbReference type="SUPFAM" id="SSF51905">
    <property type="entry name" value="FAD/NAD(P)-binding domain"/>
    <property type="match status" value="1"/>
</dbReference>
<evidence type="ECO:0000313" key="11">
    <source>
        <dbReference type="Proteomes" id="UP000326532"/>
    </source>
</evidence>
<feature type="transmembrane region" description="Helical" evidence="8">
    <location>
        <begin position="252"/>
        <end position="273"/>
    </location>
</feature>
<feature type="transmembrane region" description="Helical" evidence="8">
    <location>
        <begin position="385"/>
        <end position="405"/>
    </location>
</feature>
<accession>A0A5N6DCY9</accession>
<dbReference type="EMBL" id="ML734997">
    <property type="protein sequence ID" value="KAB8203005.1"/>
    <property type="molecule type" value="Genomic_DNA"/>
</dbReference>
<dbReference type="Proteomes" id="UP000326532">
    <property type="component" value="Unassembled WGS sequence"/>
</dbReference>
<name>A0A5N6DCY9_ASPPA</name>